<dbReference type="AlphaFoldDB" id="A0A0C9XEH2"/>
<dbReference type="Proteomes" id="UP000054477">
    <property type="component" value="Unassembled WGS sequence"/>
</dbReference>
<feature type="chain" id="PRO_5002205768" evidence="1">
    <location>
        <begin position="21"/>
        <end position="106"/>
    </location>
</feature>
<gene>
    <name evidence="2" type="ORF">K443DRAFT_682554</name>
</gene>
<feature type="signal peptide" evidence="1">
    <location>
        <begin position="1"/>
        <end position="20"/>
    </location>
</feature>
<reference evidence="2 3" key="1">
    <citation type="submission" date="2014-04" db="EMBL/GenBank/DDBJ databases">
        <authorList>
            <consortium name="DOE Joint Genome Institute"/>
            <person name="Kuo A."/>
            <person name="Kohler A."/>
            <person name="Nagy L.G."/>
            <person name="Floudas D."/>
            <person name="Copeland A."/>
            <person name="Barry K.W."/>
            <person name="Cichocki N."/>
            <person name="Veneault-Fourrey C."/>
            <person name="LaButti K."/>
            <person name="Lindquist E.A."/>
            <person name="Lipzen A."/>
            <person name="Lundell T."/>
            <person name="Morin E."/>
            <person name="Murat C."/>
            <person name="Sun H."/>
            <person name="Tunlid A."/>
            <person name="Henrissat B."/>
            <person name="Grigoriev I.V."/>
            <person name="Hibbett D.S."/>
            <person name="Martin F."/>
            <person name="Nordberg H.P."/>
            <person name="Cantor M.N."/>
            <person name="Hua S.X."/>
        </authorList>
    </citation>
    <scope>NUCLEOTIDE SEQUENCE [LARGE SCALE GENOMIC DNA]</scope>
    <source>
        <strain evidence="2 3">LaAM-08-1</strain>
    </source>
</reference>
<organism evidence="2 3">
    <name type="scientific">Laccaria amethystina LaAM-08-1</name>
    <dbReference type="NCBI Taxonomy" id="1095629"/>
    <lineage>
        <taxon>Eukaryota</taxon>
        <taxon>Fungi</taxon>
        <taxon>Dikarya</taxon>
        <taxon>Basidiomycota</taxon>
        <taxon>Agaricomycotina</taxon>
        <taxon>Agaricomycetes</taxon>
        <taxon>Agaricomycetidae</taxon>
        <taxon>Agaricales</taxon>
        <taxon>Agaricineae</taxon>
        <taxon>Hydnangiaceae</taxon>
        <taxon>Laccaria</taxon>
    </lineage>
</organism>
<evidence type="ECO:0000313" key="2">
    <source>
        <dbReference type="EMBL" id="KIJ96081.1"/>
    </source>
</evidence>
<dbReference type="EMBL" id="KN838733">
    <property type="protein sequence ID" value="KIJ96081.1"/>
    <property type="molecule type" value="Genomic_DNA"/>
</dbReference>
<protein>
    <submittedName>
        <fullName evidence="2">Uncharacterized protein</fullName>
    </submittedName>
</protein>
<accession>A0A0C9XEH2</accession>
<dbReference type="OrthoDB" id="2835827at2759"/>
<evidence type="ECO:0000313" key="3">
    <source>
        <dbReference type="Proteomes" id="UP000054477"/>
    </source>
</evidence>
<name>A0A0C9XEH2_9AGAR</name>
<proteinExistence type="predicted"/>
<dbReference type="HOGENOM" id="CLU_2223682_0_0_1"/>
<evidence type="ECO:0000256" key="1">
    <source>
        <dbReference type="SAM" id="SignalP"/>
    </source>
</evidence>
<reference evidence="3" key="2">
    <citation type="submission" date="2015-01" db="EMBL/GenBank/DDBJ databases">
        <title>Evolutionary Origins and Diversification of the Mycorrhizal Mutualists.</title>
        <authorList>
            <consortium name="DOE Joint Genome Institute"/>
            <consortium name="Mycorrhizal Genomics Consortium"/>
            <person name="Kohler A."/>
            <person name="Kuo A."/>
            <person name="Nagy L.G."/>
            <person name="Floudas D."/>
            <person name="Copeland A."/>
            <person name="Barry K.W."/>
            <person name="Cichocki N."/>
            <person name="Veneault-Fourrey C."/>
            <person name="LaButti K."/>
            <person name="Lindquist E.A."/>
            <person name="Lipzen A."/>
            <person name="Lundell T."/>
            <person name="Morin E."/>
            <person name="Murat C."/>
            <person name="Riley R."/>
            <person name="Ohm R."/>
            <person name="Sun H."/>
            <person name="Tunlid A."/>
            <person name="Henrissat B."/>
            <person name="Grigoriev I.V."/>
            <person name="Hibbett D.S."/>
            <person name="Martin F."/>
        </authorList>
    </citation>
    <scope>NUCLEOTIDE SEQUENCE [LARGE SCALE GENOMIC DNA]</scope>
    <source>
        <strain evidence="3">LaAM-08-1</strain>
    </source>
</reference>
<sequence length="106" mass="11861">MKVTSLLPFVALIASIAVSAQVDYNEFEAREFVDALNAREAVNDFHARSVLIEDLTTRELVDELNERLARRGNIVSKPKTYQCPYCGSKYPTAAQAKDCSKFCKAK</sequence>
<keyword evidence="1" id="KW-0732">Signal</keyword>
<keyword evidence="3" id="KW-1185">Reference proteome</keyword>